<sequence length="133" mass="14433">MGFASSGDPRKCAPELALPHILAEIQFLFDRRRDDPVSVTPIASVIRYVNGSGGCVAVSDVWCGKGLGFSTDAVSMDPPRRNLPPSRRKIDVDKNSSNQTELGSLNIEDMLNAASPGIRRNISYIQGTYVEIP</sequence>
<protein>
    <submittedName>
        <fullName evidence="2">(rape) hypothetical protein</fullName>
    </submittedName>
</protein>
<reference evidence="2" key="1">
    <citation type="submission" date="2021-01" db="EMBL/GenBank/DDBJ databases">
        <authorList>
            <consortium name="Genoscope - CEA"/>
            <person name="William W."/>
        </authorList>
    </citation>
    <scope>NUCLEOTIDE SEQUENCE</scope>
</reference>
<name>A0A816RD77_BRANA</name>
<evidence type="ECO:0000256" key="1">
    <source>
        <dbReference type="SAM" id="MobiDB-lite"/>
    </source>
</evidence>
<organism evidence="2">
    <name type="scientific">Brassica napus</name>
    <name type="common">Rape</name>
    <dbReference type="NCBI Taxonomy" id="3708"/>
    <lineage>
        <taxon>Eukaryota</taxon>
        <taxon>Viridiplantae</taxon>
        <taxon>Streptophyta</taxon>
        <taxon>Embryophyta</taxon>
        <taxon>Tracheophyta</taxon>
        <taxon>Spermatophyta</taxon>
        <taxon>Magnoliopsida</taxon>
        <taxon>eudicotyledons</taxon>
        <taxon>Gunneridae</taxon>
        <taxon>Pentapetalae</taxon>
        <taxon>rosids</taxon>
        <taxon>malvids</taxon>
        <taxon>Brassicales</taxon>
        <taxon>Brassicaceae</taxon>
        <taxon>Brassiceae</taxon>
        <taxon>Brassica</taxon>
    </lineage>
</organism>
<gene>
    <name evidence="2" type="ORF">DARMORV10_C01P24120.1</name>
</gene>
<accession>A0A816RD77</accession>
<dbReference type="Proteomes" id="UP001295469">
    <property type="component" value="Chromosome C01"/>
</dbReference>
<dbReference type="AlphaFoldDB" id="A0A816RD77"/>
<feature type="region of interest" description="Disordered" evidence="1">
    <location>
        <begin position="74"/>
        <end position="98"/>
    </location>
</feature>
<dbReference type="EMBL" id="HG994365">
    <property type="protein sequence ID" value="CAF2072412.1"/>
    <property type="molecule type" value="Genomic_DNA"/>
</dbReference>
<evidence type="ECO:0000313" key="2">
    <source>
        <dbReference type="EMBL" id="CAF2072412.1"/>
    </source>
</evidence>
<proteinExistence type="predicted"/>